<feature type="domain" description="LamG-like jellyroll fold" evidence="5">
    <location>
        <begin position="1378"/>
        <end position="1526"/>
    </location>
</feature>
<comment type="caution">
    <text evidence="6">The sequence shown here is derived from an EMBL/GenBank/DDBJ whole genome shotgun (WGS) entry which is preliminary data.</text>
</comment>
<feature type="domain" description="LamG-like jellyroll fold" evidence="5">
    <location>
        <begin position="1609"/>
        <end position="1749"/>
    </location>
</feature>
<dbReference type="PANTHER" id="PTHR46943:SF1">
    <property type="entry name" value="PENTRAXIN-RELATED PROTEIN PTX3"/>
    <property type="match status" value="1"/>
</dbReference>
<dbReference type="InterPro" id="IPR013320">
    <property type="entry name" value="ConA-like_dom_sf"/>
</dbReference>
<feature type="chain" id="PRO_5039284561" description="LamG-like jellyroll fold domain-containing protein" evidence="4">
    <location>
        <begin position="23"/>
        <end position="2217"/>
    </location>
</feature>
<evidence type="ECO:0000256" key="3">
    <source>
        <dbReference type="SAM" id="MobiDB-lite"/>
    </source>
</evidence>
<keyword evidence="7" id="KW-1185">Reference proteome</keyword>
<dbReference type="SMART" id="SM00560">
    <property type="entry name" value="LamGL"/>
    <property type="match status" value="6"/>
</dbReference>
<evidence type="ECO:0000313" key="6">
    <source>
        <dbReference type="EMBL" id="GIJ48790.1"/>
    </source>
</evidence>
<keyword evidence="1 4" id="KW-0732">Signal</keyword>
<feature type="domain" description="LamG-like jellyroll fold" evidence="5">
    <location>
        <begin position="1167"/>
        <end position="1306"/>
    </location>
</feature>
<evidence type="ECO:0000256" key="1">
    <source>
        <dbReference type="ARBA" id="ARBA00022729"/>
    </source>
</evidence>
<dbReference type="Gene3D" id="2.60.120.200">
    <property type="match status" value="6"/>
</dbReference>
<name>A0A8J4DS34_9ACTN</name>
<reference evidence="6" key="1">
    <citation type="submission" date="2021-01" db="EMBL/GenBank/DDBJ databases">
        <title>Whole genome shotgun sequence of Virgisporangium aliadipatigenens NBRC 105644.</title>
        <authorList>
            <person name="Komaki H."/>
            <person name="Tamura T."/>
        </authorList>
    </citation>
    <scope>NUCLEOTIDE SEQUENCE</scope>
    <source>
        <strain evidence="6">NBRC 105644</strain>
    </source>
</reference>
<proteinExistence type="predicted"/>
<evidence type="ECO:0000256" key="2">
    <source>
        <dbReference type="ARBA" id="ARBA00023157"/>
    </source>
</evidence>
<dbReference type="GO" id="GO:0006955">
    <property type="term" value="P:immune response"/>
    <property type="evidence" value="ECO:0007669"/>
    <property type="project" value="InterPro"/>
</dbReference>
<gene>
    <name evidence="6" type="ORF">Val02_56760</name>
</gene>
<feature type="signal peptide" evidence="4">
    <location>
        <begin position="1"/>
        <end position="22"/>
    </location>
</feature>
<dbReference type="PANTHER" id="PTHR46943">
    <property type="entry name" value="PENTRAXIN-RELATED PROTEIN PTX3"/>
    <property type="match status" value="1"/>
</dbReference>
<dbReference type="InterPro" id="IPR006558">
    <property type="entry name" value="LamG-like"/>
</dbReference>
<feature type="domain" description="LamG-like jellyroll fold" evidence="5">
    <location>
        <begin position="1819"/>
        <end position="1958"/>
    </location>
</feature>
<evidence type="ECO:0000313" key="7">
    <source>
        <dbReference type="Proteomes" id="UP000619260"/>
    </source>
</evidence>
<protein>
    <recommendedName>
        <fullName evidence="5">LamG-like jellyroll fold domain-containing protein</fullName>
    </recommendedName>
</protein>
<keyword evidence="2" id="KW-1015">Disulfide bond</keyword>
<feature type="domain" description="LamG-like jellyroll fold" evidence="5">
    <location>
        <begin position="733"/>
        <end position="873"/>
    </location>
</feature>
<evidence type="ECO:0000259" key="5">
    <source>
        <dbReference type="SMART" id="SM00560"/>
    </source>
</evidence>
<feature type="region of interest" description="Disordered" evidence="3">
    <location>
        <begin position="1328"/>
        <end position="1348"/>
    </location>
</feature>
<dbReference type="EMBL" id="BOPF01000022">
    <property type="protein sequence ID" value="GIJ48790.1"/>
    <property type="molecule type" value="Genomic_DNA"/>
</dbReference>
<accession>A0A8J4DS34</accession>
<feature type="domain" description="LamG-like jellyroll fold" evidence="5">
    <location>
        <begin position="947"/>
        <end position="1093"/>
    </location>
</feature>
<dbReference type="InterPro" id="IPR042837">
    <property type="entry name" value="PTX3"/>
</dbReference>
<organism evidence="6 7">
    <name type="scientific">Virgisporangium aliadipatigenens</name>
    <dbReference type="NCBI Taxonomy" id="741659"/>
    <lineage>
        <taxon>Bacteria</taxon>
        <taxon>Bacillati</taxon>
        <taxon>Actinomycetota</taxon>
        <taxon>Actinomycetes</taxon>
        <taxon>Micromonosporales</taxon>
        <taxon>Micromonosporaceae</taxon>
        <taxon>Virgisporangium</taxon>
    </lineage>
</organism>
<dbReference type="Proteomes" id="UP000619260">
    <property type="component" value="Unassembled WGS sequence"/>
</dbReference>
<dbReference type="Pfam" id="PF13385">
    <property type="entry name" value="Laminin_G_3"/>
    <property type="match status" value="6"/>
</dbReference>
<sequence>MRTLWYRVALAVAIVASSMVVITRSAPQAPTGPVLTTAPDQATARELARKQRIPVVAADQTTQTRLVKAMPDGSMTAAVTNVPVRVRRAGRWVDVDATLERRADGTVAPRAVDADYVFSGGGSEQPLVRSSVAGGSLGYRWPGALPEPELVGTLAVYRDVFPGVDLTLRADPTGYAKQLVVHSAEAARNPALRSIRFGVETTGLSLKVRSDGGTEVRAGGGDVVLGSSSPLMWEHSGSGAQGPGEGAKRAPVKAVADAESLSLEPAPDFFDDPAVRYPVVIDPSEHLAGRSDWAIVFSGKADQSYWYGDGDGLGKVGRCPTLLGGDCRGIGVARAYYSFDTSFLAGRTIIDSDYTKLSININAGADCTARGQSLYRYDGNIWPSMTWNSQPGMSRVAGTNVGCSGDAVWKLGTGVRLGGYTSYAVIADNENDTRDGQLHWRKYAHAAWLYVKFNTPPNLPDDVRVDPGLPAPCRWCGGVPYVDDSTIALQAALTDPDQGEQLYADWDVYHDGKKEEYRPGGTLGSGNWHTHRVDLRNWDGQTIAWYVRPRDGLPGGEGPWRLGPGPFVVDVTRPAAEPTVTSAAYPADDRWHGGAAVPGSFTFGANGVTDVDHYLYGWGDSPGTPVDADALGGSATVTLTPPGDGPRDLYVQSVDRGGNRSEKRIHHVYVRPGNGPLAQWSFEGDAEDSAYLGWRDGNLLGGATYAAGAVGTGVSLDGSSGGVVVPNGTRTDASFSVSAWAKISSLDPTSATVVSQSGANNVGFSVQYEKWNDRFVFVLPRTDAAQAPADFVRAPARPVAGEWTHFAGVYDANQKRIFFYVNGVLAGSAPRNPTWTANGPLRIGHYTNGGATAGPFPGMIDEVKLYDRPLSAEEVRAQVGTDNVQTGYWKFDDDAASRTAANAVPGGAAGVRNGNASFVPGPVAGAVRLAGGDDHVTMNGPVVRTDQSFTVAGWLTPDRAPSSGNNHTAISQDGEVNSGFFLGYRNVDGGVWEFHLPSADAGPGRPGDTVLRSGAGSAVVGRSVHVAGVHDASTGTVSLYVDGRLAGTTTRTGGFNATGAFRVGGGLWEGQRTNPWFGTVDEVRTYNRVVSEAELQGLVSRDAVAVARWSFDGNLVADPTAFSGRHGGPAVDYAGGQSTFPQPNDLAVRLDGGTTYVSAKHAVDTGRSFSVAAWARLDRAGAQATVVSQDGGRIAPFRLQARPDGTWSVAVFDRDDESAAVPVEVAGSPAQIGAWTHLAMTYNAVSRRVELYVNGILVGARDGVNVFASTDGDLQIGAAKWAGNRTGFFPGAIDDVSVWSRPLFADEIVTMAGRDLSLVHEWKLDEPSGGNAADSVGARGGTRSGDVGPTAGRIGNAVHLDGGGGAVTTPGVDVRTDKAFTVAAWVKVAPTDCAARPATMAAVTVDGGTGSKFRLGHLVDDDQYQCGAWFFEMPEADQVTVTKASIATRLDEVGDWVHLVGVYDPAAKLVVLYVNGSRHDEGTLNTPWQATGGLVIGRGESGGQPNGYWTGDVDEVRLYTGALDAKRVAGVYAAYPAQQGSTAVPAPDAGHWKLDENTGATLADSSGKGHPATLKGGWSWVGGRDGYGVLLDGSTGYAETGSAALDTARSFTATAWVYQTTDDGANRAVLGQDGQRVSAFQLRYQGDVKRWAVVVPRADQDNPQVVTLLSTEPVAVGEWTQLAVTYDADLGQLRLYVNGVLSAVQVGVVVPRSTGPVSIGRARWNGAATGLLARGVDDVRLYQQVLSAGQLRRMHDQATDVTYEMYRFDDDTTRDTSWRRNDATASGGVTYGPGITGRAARLDGTGAATAAYSGVNMRDSFSVSAWVSLARDDVTGTAVSQDGSRNSGFVLQYRAGLKRWVFGQAGSDADGAPMVYVAAQQAPVVNQWSHVAGVYDHAARQLRLYVDGKLVGTRDDVVLWTATGKLVLGRAKVDGAPAQHLVGGIDEVRIGYGLPTEERSAARAGWPGAHKDQFGRYVNAAGEHYTAGTGTTPRDGYRVEEVLGRPAASGPNTAMLYACRSGGDYFSSTDQACEGATNVGETGLVYTVPPTNIPTVALYRCVNGGDRFDSRAADCGGAGKQATLGYAVAYTALSRYYHQDVAEHHTTTAAAPPGYRLEGPHGFLALTPVNGTVPLYACLDGGDQFVATDAACGGRTVTGQLGRLWAQAPTGAESRPLYRCAINGQRFTSNSATCEGFTVEGLLGYVLVNPPTTTAEF</sequence>
<dbReference type="SUPFAM" id="SSF49899">
    <property type="entry name" value="Concanavalin A-like lectins/glucanases"/>
    <property type="match status" value="6"/>
</dbReference>
<evidence type="ECO:0000256" key="4">
    <source>
        <dbReference type="SAM" id="SignalP"/>
    </source>
</evidence>